<gene>
    <name evidence="1" type="ORF">COCCU_00690</name>
</gene>
<dbReference type="Proteomes" id="UP000424462">
    <property type="component" value="Chromosome"/>
</dbReference>
<evidence type="ECO:0000313" key="1">
    <source>
        <dbReference type="EMBL" id="QGU06106.1"/>
    </source>
</evidence>
<name>A0A6B8W5B1_9CORY</name>
<sequence>MIAYTSYAENLTRRILAGAGGLSLVPYRVDPQAYVSVLAHGVDPSGRVLVLCAVEDAELIGDTAVRVDSVKKALEFDVDITVASLHALAHISWLAEGEGVAGFGYHPISHLRVGVLELDTIYVRDPHGTTKSEFSDLMPGVLEAGASFDELDARNEIGRLSFSQLSGLVAGVSMGVLPGFILSDREQSLCGAHQNRIWVADVDRHGVVLFRAGERRITTAMVRFPEQVDSLADLAEAVAALAEQVSV</sequence>
<proteinExistence type="predicted"/>
<dbReference type="KEGG" id="cok:COCCU_00690"/>
<reference evidence="1 2" key="1">
    <citation type="submission" date="2019-11" db="EMBL/GenBank/DDBJ databases">
        <title>Complete genome sequence of Corynebacterium kalinowskii 1959, a novel Corynebacterium species isolated from soil of a small paddock in Vilsendorf, Germany.</title>
        <authorList>
            <person name="Schaffert L."/>
            <person name="Ruwe M."/>
            <person name="Milse J."/>
            <person name="Hanuschka K."/>
            <person name="Ortseifen V."/>
            <person name="Droste J."/>
            <person name="Brandt D."/>
            <person name="Schlueter L."/>
            <person name="Kutter Y."/>
            <person name="Vinke S."/>
            <person name="Viehoefer P."/>
            <person name="Jacob L."/>
            <person name="Luebke N.-C."/>
            <person name="Schulte-Berndt E."/>
            <person name="Hain C."/>
            <person name="Linder M."/>
            <person name="Schmidt P."/>
            <person name="Wollenschlaeger L."/>
            <person name="Luttermann T."/>
            <person name="Thieme E."/>
            <person name="Hassa J."/>
            <person name="Haak M."/>
            <person name="Wittchen M."/>
            <person name="Mentz A."/>
            <person name="Persicke M."/>
            <person name="Busche T."/>
            <person name="Ruckert C."/>
        </authorList>
    </citation>
    <scope>NUCLEOTIDE SEQUENCE [LARGE SCALE GENOMIC DNA]</scope>
    <source>
        <strain evidence="1 2">2039</strain>
    </source>
</reference>
<dbReference type="RefSeq" id="WP_156229711.1">
    <property type="nucleotide sequence ID" value="NZ_CP046455.1"/>
</dbReference>
<dbReference type="EMBL" id="CP046455">
    <property type="protein sequence ID" value="QGU06106.1"/>
    <property type="molecule type" value="Genomic_DNA"/>
</dbReference>
<accession>A0A6B8W5B1</accession>
<keyword evidence="2" id="KW-1185">Reference proteome</keyword>
<organism evidence="1 2">
    <name type="scientific">Corynebacterium occultum</name>
    <dbReference type="NCBI Taxonomy" id="2675219"/>
    <lineage>
        <taxon>Bacteria</taxon>
        <taxon>Bacillati</taxon>
        <taxon>Actinomycetota</taxon>
        <taxon>Actinomycetes</taxon>
        <taxon>Mycobacteriales</taxon>
        <taxon>Corynebacteriaceae</taxon>
        <taxon>Corynebacterium</taxon>
    </lineage>
</organism>
<evidence type="ECO:0000313" key="2">
    <source>
        <dbReference type="Proteomes" id="UP000424462"/>
    </source>
</evidence>
<dbReference type="AlphaFoldDB" id="A0A6B8W5B1"/>
<protein>
    <submittedName>
        <fullName evidence="1">Uncharacterized protein</fullName>
    </submittedName>
</protein>